<evidence type="ECO:0000313" key="2">
    <source>
        <dbReference type="Proteomes" id="UP001177021"/>
    </source>
</evidence>
<name>A0ACB0LLX9_TRIPR</name>
<organism evidence="1 2">
    <name type="scientific">Trifolium pratense</name>
    <name type="common">Red clover</name>
    <dbReference type="NCBI Taxonomy" id="57577"/>
    <lineage>
        <taxon>Eukaryota</taxon>
        <taxon>Viridiplantae</taxon>
        <taxon>Streptophyta</taxon>
        <taxon>Embryophyta</taxon>
        <taxon>Tracheophyta</taxon>
        <taxon>Spermatophyta</taxon>
        <taxon>Magnoliopsida</taxon>
        <taxon>eudicotyledons</taxon>
        <taxon>Gunneridae</taxon>
        <taxon>Pentapetalae</taxon>
        <taxon>rosids</taxon>
        <taxon>fabids</taxon>
        <taxon>Fabales</taxon>
        <taxon>Fabaceae</taxon>
        <taxon>Papilionoideae</taxon>
        <taxon>50 kb inversion clade</taxon>
        <taxon>NPAAA clade</taxon>
        <taxon>Hologalegina</taxon>
        <taxon>IRL clade</taxon>
        <taxon>Trifolieae</taxon>
        <taxon>Trifolium</taxon>
    </lineage>
</organism>
<reference evidence="1" key="1">
    <citation type="submission" date="2023-10" db="EMBL/GenBank/DDBJ databases">
        <authorList>
            <person name="Rodriguez Cubillos JULIANA M."/>
            <person name="De Vega J."/>
        </authorList>
    </citation>
    <scope>NUCLEOTIDE SEQUENCE</scope>
</reference>
<proteinExistence type="predicted"/>
<dbReference type="Proteomes" id="UP001177021">
    <property type="component" value="Unassembled WGS sequence"/>
</dbReference>
<comment type="caution">
    <text evidence="1">The sequence shown here is derived from an EMBL/GenBank/DDBJ whole genome shotgun (WGS) entry which is preliminary data.</text>
</comment>
<protein>
    <submittedName>
        <fullName evidence="1">Uncharacterized protein</fullName>
    </submittedName>
</protein>
<sequence length="87" mass="9903">MRIVSSKIRSFVTNGSLTYDQEVVAARHFDVKRFEMETHIWLGFTNTQKVDYIESPHLKLVETLFQNMSIGAGTSGAFESVLLVEHL</sequence>
<evidence type="ECO:0000313" key="1">
    <source>
        <dbReference type="EMBL" id="CAJ2669363.1"/>
    </source>
</evidence>
<accession>A0ACB0LLX9</accession>
<keyword evidence="2" id="KW-1185">Reference proteome</keyword>
<gene>
    <name evidence="1" type="ORF">MILVUS5_LOCUS33585</name>
</gene>
<dbReference type="EMBL" id="CASHSV030000615">
    <property type="protein sequence ID" value="CAJ2669363.1"/>
    <property type="molecule type" value="Genomic_DNA"/>
</dbReference>